<reference evidence="3 4" key="2">
    <citation type="submission" date="2020-07" db="EMBL/GenBank/DDBJ databases">
        <title>Genome assembly of wild tea tree DASZ reveals pedigree and selection history of tea varieties.</title>
        <authorList>
            <person name="Zhang W."/>
        </authorList>
    </citation>
    <scope>NUCLEOTIDE SEQUENCE [LARGE SCALE GENOMIC DNA]</scope>
    <source>
        <strain evidence="4">cv. G240</strain>
        <tissue evidence="3">Leaf</tissue>
    </source>
</reference>
<accession>A0A7J7HUK4</accession>
<reference evidence="4" key="1">
    <citation type="journal article" date="2020" name="Nat. Commun.">
        <title>Genome assembly of wild tea tree DASZ reveals pedigree and selection history of tea varieties.</title>
        <authorList>
            <person name="Zhang W."/>
            <person name="Zhang Y."/>
            <person name="Qiu H."/>
            <person name="Guo Y."/>
            <person name="Wan H."/>
            <person name="Zhang X."/>
            <person name="Scossa F."/>
            <person name="Alseekh S."/>
            <person name="Zhang Q."/>
            <person name="Wang P."/>
            <person name="Xu L."/>
            <person name="Schmidt M.H."/>
            <person name="Jia X."/>
            <person name="Li D."/>
            <person name="Zhu A."/>
            <person name="Guo F."/>
            <person name="Chen W."/>
            <person name="Ni D."/>
            <person name="Usadel B."/>
            <person name="Fernie A.R."/>
            <person name="Wen W."/>
        </authorList>
    </citation>
    <scope>NUCLEOTIDE SEQUENCE [LARGE SCALE GENOMIC DNA]</scope>
    <source>
        <strain evidence="4">cv. G240</strain>
    </source>
</reference>
<protein>
    <submittedName>
        <fullName evidence="3">Uncharacterized protein</fullName>
    </submittedName>
</protein>
<feature type="compositionally biased region" description="Gly residues" evidence="1">
    <location>
        <begin position="58"/>
        <end position="70"/>
    </location>
</feature>
<organism evidence="3 4">
    <name type="scientific">Camellia sinensis</name>
    <name type="common">Tea plant</name>
    <name type="synonym">Thea sinensis</name>
    <dbReference type="NCBI Taxonomy" id="4442"/>
    <lineage>
        <taxon>Eukaryota</taxon>
        <taxon>Viridiplantae</taxon>
        <taxon>Streptophyta</taxon>
        <taxon>Embryophyta</taxon>
        <taxon>Tracheophyta</taxon>
        <taxon>Spermatophyta</taxon>
        <taxon>Magnoliopsida</taxon>
        <taxon>eudicotyledons</taxon>
        <taxon>Gunneridae</taxon>
        <taxon>Pentapetalae</taxon>
        <taxon>asterids</taxon>
        <taxon>Ericales</taxon>
        <taxon>Theaceae</taxon>
        <taxon>Camellia</taxon>
    </lineage>
</organism>
<name>A0A7J7HUK4_CAMSI</name>
<feature type="compositionally biased region" description="Low complexity" evidence="1">
    <location>
        <begin position="167"/>
        <end position="182"/>
    </location>
</feature>
<feature type="compositionally biased region" description="Low complexity" evidence="1">
    <location>
        <begin position="71"/>
        <end position="83"/>
    </location>
</feature>
<evidence type="ECO:0000256" key="1">
    <source>
        <dbReference type="SAM" id="MobiDB-lite"/>
    </source>
</evidence>
<feature type="signal peptide" evidence="2">
    <location>
        <begin position="1"/>
        <end position="23"/>
    </location>
</feature>
<evidence type="ECO:0000313" key="3">
    <source>
        <dbReference type="EMBL" id="KAF5956319.1"/>
    </source>
</evidence>
<dbReference type="Proteomes" id="UP000593564">
    <property type="component" value="Unassembled WGS sequence"/>
</dbReference>
<comment type="caution">
    <text evidence="3">The sequence shown here is derived from an EMBL/GenBank/DDBJ whole genome shotgun (WGS) entry which is preliminary data.</text>
</comment>
<evidence type="ECO:0000256" key="2">
    <source>
        <dbReference type="SAM" id="SignalP"/>
    </source>
</evidence>
<dbReference type="AlphaFoldDB" id="A0A7J7HUK4"/>
<dbReference type="PANTHER" id="PTHR37612">
    <property type="entry name" value="FIBROIN HEAVY CHAIN FIB-H LIKE PROTEIN"/>
    <property type="match status" value="1"/>
</dbReference>
<dbReference type="EMBL" id="JACBKZ010000002">
    <property type="protein sequence ID" value="KAF5956319.1"/>
    <property type="molecule type" value="Genomic_DNA"/>
</dbReference>
<keyword evidence="4" id="KW-1185">Reference proteome</keyword>
<sequence>MAGLKSFSLVALLVLMSTMESESRVARKDLGLDLGGVGLGIGTGIGIGLGLGGSGAGSGAGAGSGSGSGSSSGSSSASSSGFGSNSGSGCGSEGVHMRGLMQGQELGQDQAATKEEGQALAKAMDRVLDLGRVAVNGPARDLVEEVAMERAPGMGQECKIGSRPVAARNPPAAHGRPGAGPATEGDEGIKLDDRTITGLPSFYDLPSNETEAPGVVFDHEVGLSDHSVPQKGANKMYAKNWGKRRWLSGPEPRHTANGSERPKTGLQTGKMAYDHET</sequence>
<feature type="chain" id="PRO_5029532641" evidence="2">
    <location>
        <begin position="24"/>
        <end position="277"/>
    </location>
</feature>
<feature type="region of interest" description="Disordered" evidence="1">
    <location>
        <begin position="167"/>
        <end position="189"/>
    </location>
</feature>
<evidence type="ECO:0000313" key="4">
    <source>
        <dbReference type="Proteomes" id="UP000593564"/>
    </source>
</evidence>
<gene>
    <name evidence="3" type="ORF">HYC85_003544</name>
</gene>
<dbReference type="PANTHER" id="PTHR37612:SF11">
    <property type="entry name" value="GLYCINE-RICH CELL WALL STRUCTURAL PROTEIN 1"/>
    <property type="match status" value="1"/>
</dbReference>
<dbReference type="InterPro" id="IPR052258">
    <property type="entry name" value="Diverse_Func_Domain-Protein"/>
</dbReference>
<feature type="region of interest" description="Disordered" evidence="1">
    <location>
        <begin position="58"/>
        <end position="96"/>
    </location>
</feature>
<keyword evidence="2" id="KW-0732">Signal</keyword>
<proteinExistence type="predicted"/>
<feature type="region of interest" description="Disordered" evidence="1">
    <location>
        <begin position="242"/>
        <end position="277"/>
    </location>
</feature>